<feature type="binding site" evidence="1">
    <location>
        <position position="224"/>
    </location>
    <ligand>
        <name>[2Fe-2S] cluster</name>
        <dbReference type="ChEBI" id="CHEBI:190135"/>
    </ligand>
</feature>
<accession>G7WKH9</accession>
<name>G7WKH9_METH6</name>
<feature type="binding site" evidence="1">
    <location>
        <position position="214"/>
    </location>
    <ligand>
        <name>[2Fe-2S] cluster</name>
        <dbReference type="ChEBI" id="CHEBI:190135"/>
    </ligand>
</feature>
<dbReference type="NCBIfam" id="NF000796">
    <property type="entry name" value="PRK00054.1-1"/>
    <property type="match status" value="1"/>
</dbReference>
<dbReference type="GO" id="GO:0016491">
    <property type="term" value="F:oxidoreductase activity"/>
    <property type="evidence" value="ECO:0007669"/>
    <property type="project" value="InterPro"/>
</dbReference>
<keyword evidence="1" id="KW-0411">Iron-sulfur</keyword>
<dbReference type="InterPro" id="IPR039261">
    <property type="entry name" value="FNR_nucleotide-bd"/>
</dbReference>
<feature type="binding site" evidence="1">
    <location>
        <position position="206"/>
    </location>
    <ligand>
        <name>[2Fe-2S] cluster</name>
        <dbReference type="ChEBI" id="CHEBI:190135"/>
    </ligand>
</feature>
<gene>
    <name evidence="3" type="ordered locus">Mhar_1442</name>
</gene>
<evidence type="ECO:0000259" key="2">
    <source>
        <dbReference type="PROSITE" id="PS51384"/>
    </source>
</evidence>
<evidence type="ECO:0000256" key="1">
    <source>
        <dbReference type="PIRSR" id="PIRSR006816-2"/>
    </source>
</evidence>
<evidence type="ECO:0000313" key="3">
    <source>
        <dbReference type="EMBL" id="AET64806.1"/>
    </source>
</evidence>
<dbReference type="AlphaFoldDB" id="G7WKH9"/>
<dbReference type="GO" id="GO:0046872">
    <property type="term" value="F:metal ion binding"/>
    <property type="evidence" value="ECO:0007669"/>
    <property type="project" value="UniProtKB-KW"/>
</dbReference>
<dbReference type="RefSeq" id="WP_014586990.1">
    <property type="nucleotide sequence ID" value="NC_017527.1"/>
</dbReference>
<dbReference type="InterPro" id="IPR019480">
    <property type="entry name" value="Dihydroorotate_DH_Fe-S-bd"/>
</dbReference>
<dbReference type="PIRSF" id="PIRSF006816">
    <property type="entry name" value="Cyc3_hyd_g"/>
    <property type="match status" value="1"/>
</dbReference>
<dbReference type="GeneID" id="12510611"/>
<dbReference type="PATRIC" id="fig|1110509.7.peg.1605"/>
<dbReference type="Gene3D" id="2.40.30.10">
    <property type="entry name" value="Translation factors"/>
    <property type="match status" value="1"/>
</dbReference>
<dbReference type="GO" id="GO:0051537">
    <property type="term" value="F:2 iron, 2 sulfur cluster binding"/>
    <property type="evidence" value="ECO:0007669"/>
    <property type="project" value="UniProtKB-KW"/>
</dbReference>
<sequence>MRPISARIVEIVQETPTVRSLRFDRSLGPVPGQYLMVWVRGIDEVPMSFSYRDGITVQLVGEATRAIFDLEVGGSLGLRGPLGNGFTLSGERILLVGGGVGAAPLALLGEAAAEAGIEVTTLLASRCCDDLLFLKRFERIGEVVITTDDGSLGICGRASAGLSALQLQEFDQIYLCGPEPMMADVIGRCAGMETKIQASIDRYFKCGMGICGSCSLDPSGIRVCVEGPVFRADRLAGTEFGRYRRGASGIKLLRDG</sequence>
<dbReference type="GO" id="GO:0006221">
    <property type="term" value="P:pyrimidine nucleotide biosynthetic process"/>
    <property type="evidence" value="ECO:0007669"/>
    <property type="project" value="InterPro"/>
</dbReference>
<dbReference type="KEGG" id="mhi:Mhar_1442"/>
<dbReference type="HOGENOM" id="CLU_003827_1_1_2"/>
<dbReference type="SUPFAM" id="SSF52343">
    <property type="entry name" value="Ferredoxin reductase-like, C-terminal NADP-linked domain"/>
    <property type="match status" value="1"/>
</dbReference>
<dbReference type="InterPro" id="IPR050353">
    <property type="entry name" value="PyrK_electron_transfer"/>
</dbReference>
<dbReference type="GO" id="GO:0050660">
    <property type="term" value="F:flavin adenine dinucleotide binding"/>
    <property type="evidence" value="ECO:0007669"/>
    <property type="project" value="InterPro"/>
</dbReference>
<dbReference type="Proteomes" id="UP000005877">
    <property type="component" value="Chromosome"/>
</dbReference>
<protein>
    <submittedName>
        <fullName evidence="3">Oxidoreductase FAD/NAD</fullName>
    </submittedName>
</protein>
<reference evidence="3 4" key="1">
    <citation type="journal article" date="2012" name="PLoS ONE">
        <title>The genome characteristics and predicted function of methyl-group oxidation pathway in the obligate aceticlastic methanogens, Methanosaeta spp.</title>
        <authorList>
            <person name="Zhu J."/>
            <person name="Zheng H."/>
            <person name="Ai G."/>
            <person name="Zhang G."/>
            <person name="Liu D."/>
            <person name="Liu X."/>
            <person name="Dong X."/>
        </authorList>
    </citation>
    <scope>NUCLEOTIDE SEQUENCE [LARGE SCALE GENOMIC DNA]</scope>
    <source>
        <strain evidence="3 4">6Ac</strain>
    </source>
</reference>
<dbReference type="SUPFAM" id="SSF63380">
    <property type="entry name" value="Riboflavin synthase domain-like"/>
    <property type="match status" value="1"/>
</dbReference>
<keyword evidence="4" id="KW-1185">Reference proteome</keyword>
<dbReference type="InterPro" id="IPR017938">
    <property type="entry name" value="Riboflavin_synthase-like_b-brl"/>
</dbReference>
<evidence type="ECO:0000313" key="4">
    <source>
        <dbReference type="Proteomes" id="UP000005877"/>
    </source>
</evidence>
<dbReference type="EMBL" id="CP003117">
    <property type="protein sequence ID" value="AET64806.1"/>
    <property type="molecule type" value="Genomic_DNA"/>
</dbReference>
<dbReference type="PROSITE" id="PS51384">
    <property type="entry name" value="FAD_FR"/>
    <property type="match status" value="1"/>
</dbReference>
<keyword evidence="1" id="KW-0408">Iron</keyword>
<dbReference type="InterPro" id="IPR012165">
    <property type="entry name" value="Cyt_c3_hydrogenase_gsu"/>
</dbReference>
<dbReference type="Pfam" id="PF10418">
    <property type="entry name" value="DHODB_Fe-S_bind"/>
    <property type="match status" value="1"/>
</dbReference>
<dbReference type="PANTHER" id="PTHR43513:SF3">
    <property type="entry name" value="DIHYDROOROTATE DEHYDROGENASE B (NAD(+)), ELECTRON TRANSFER SUBUNIT-RELATED"/>
    <property type="match status" value="1"/>
</dbReference>
<dbReference type="PANTHER" id="PTHR43513">
    <property type="entry name" value="DIHYDROOROTATE DEHYDROGENASE B (NAD(+)), ELECTRON TRANSFER SUBUNIT"/>
    <property type="match status" value="1"/>
</dbReference>
<feature type="domain" description="FAD-binding FR-type" evidence="2">
    <location>
        <begin position="1"/>
        <end position="88"/>
    </location>
</feature>
<keyword evidence="1" id="KW-0001">2Fe-2S</keyword>
<comment type="cofactor">
    <cofactor evidence="1">
        <name>[2Fe-2S] cluster</name>
        <dbReference type="ChEBI" id="CHEBI:190135"/>
    </cofactor>
    <text evidence="1">Binds 1 [2Fe-2S] cluster per subunit.</text>
</comment>
<organism evidence="3 4">
    <name type="scientific">Methanothrix harundinacea (strain 6Ac)</name>
    <name type="common">Methanosaeta harundinacea</name>
    <dbReference type="NCBI Taxonomy" id="1110509"/>
    <lineage>
        <taxon>Archaea</taxon>
        <taxon>Methanobacteriati</taxon>
        <taxon>Methanobacteriota</taxon>
        <taxon>Stenosarchaea group</taxon>
        <taxon>Methanomicrobia</taxon>
        <taxon>Methanotrichales</taxon>
        <taxon>Methanotrichaceae</taxon>
        <taxon>Methanothrix</taxon>
    </lineage>
</organism>
<dbReference type="InterPro" id="IPR017927">
    <property type="entry name" value="FAD-bd_FR_type"/>
</dbReference>
<dbReference type="STRING" id="1110509.Mhar_1442"/>
<proteinExistence type="predicted"/>
<dbReference type="OrthoDB" id="35401at2157"/>
<keyword evidence="1" id="KW-0479">Metal-binding</keyword>
<dbReference type="Gene3D" id="3.40.50.80">
    <property type="entry name" value="Nucleotide-binding domain of ferredoxin-NADP reductase (FNR) module"/>
    <property type="match status" value="1"/>
</dbReference>
<feature type="binding site" evidence="1">
    <location>
        <position position="211"/>
    </location>
    <ligand>
        <name>[2Fe-2S] cluster</name>
        <dbReference type="ChEBI" id="CHEBI:190135"/>
    </ligand>
</feature>